<dbReference type="PANTHER" id="PTHR44229:SF4">
    <property type="entry name" value="15-HYDROXYPROSTAGLANDIN DEHYDROGENASE [NAD(+)]"/>
    <property type="match status" value="1"/>
</dbReference>
<sequence length="342" mass="36304">MSGSQNPPEPFSCTVEIDFSKPIDTSNVKGKNVIVTGGAKGIGAGCVKALAEAGAYVTILDLNEEKGDALVNELKGKGFHVQFTKADVTSFSSQVAGFKKALSFSPQKSLDIIITSAGITANNIQGWLNATPTSSTDPQPPPTQTLDVNLTGTFYSAHLALHYFRQDPTASSSSKQIVFISSLAGYVPIFQFGDYVASKHGVRGFWKTLRYSNDILRGENGSGPAFRTNLIAPTFIKTDMTADNEGVVTGMGIEFGEVDDVVAGVMRVVCDESASGRAVAIAKSENVAGDRNFDVCDDWEGLDAGPQVLRKIRDGTVRGLELVGRESHRPGAGDALFAAEEK</sequence>
<keyword evidence="2" id="KW-0521">NADP</keyword>
<keyword evidence="5" id="KW-1185">Reference proteome</keyword>
<dbReference type="PRINTS" id="PR00081">
    <property type="entry name" value="GDHRDH"/>
</dbReference>
<gene>
    <name evidence="4" type="ORF">K469DRAFT_699448</name>
</gene>
<evidence type="ECO:0000313" key="4">
    <source>
        <dbReference type="EMBL" id="KAF2195824.1"/>
    </source>
</evidence>
<name>A0A6A6EW96_9PEZI</name>
<dbReference type="EMBL" id="ML994610">
    <property type="protein sequence ID" value="KAF2195824.1"/>
    <property type="molecule type" value="Genomic_DNA"/>
</dbReference>
<dbReference type="SUPFAM" id="SSF51735">
    <property type="entry name" value="NAD(P)-binding Rossmann-fold domains"/>
    <property type="match status" value="1"/>
</dbReference>
<proteinExistence type="inferred from homology"/>
<evidence type="ECO:0000256" key="2">
    <source>
        <dbReference type="ARBA" id="ARBA00022857"/>
    </source>
</evidence>
<dbReference type="PROSITE" id="PS00061">
    <property type="entry name" value="ADH_SHORT"/>
    <property type="match status" value="1"/>
</dbReference>
<dbReference type="InterPro" id="IPR020904">
    <property type="entry name" value="Sc_DH/Rdtase_CS"/>
</dbReference>
<comment type="similarity">
    <text evidence="1">Belongs to the short-chain dehydrogenases/reductases (SDR) family.</text>
</comment>
<dbReference type="Pfam" id="PF00106">
    <property type="entry name" value="adh_short"/>
    <property type="match status" value="1"/>
</dbReference>
<protein>
    <submittedName>
        <fullName evidence="4">NAD(P)-binding protein</fullName>
    </submittedName>
</protein>
<dbReference type="AlphaFoldDB" id="A0A6A6EW96"/>
<evidence type="ECO:0000256" key="3">
    <source>
        <dbReference type="ARBA" id="ARBA00023002"/>
    </source>
</evidence>
<dbReference type="Gene3D" id="3.40.50.720">
    <property type="entry name" value="NAD(P)-binding Rossmann-like Domain"/>
    <property type="match status" value="1"/>
</dbReference>
<reference evidence="4" key="1">
    <citation type="journal article" date="2020" name="Stud. Mycol.">
        <title>101 Dothideomycetes genomes: a test case for predicting lifestyles and emergence of pathogens.</title>
        <authorList>
            <person name="Haridas S."/>
            <person name="Albert R."/>
            <person name="Binder M."/>
            <person name="Bloem J."/>
            <person name="Labutti K."/>
            <person name="Salamov A."/>
            <person name="Andreopoulos B."/>
            <person name="Baker S."/>
            <person name="Barry K."/>
            <person name="Bills G."/>
            <person name="Bluhm B."/>
            <person name="Cannon C."/>
            <person name="Castanera R."/>
            <person name="Culley D."/>
            <person name="Daum C."/>
            <person name="Ezra D."/>
            <person name="Gonzalez J."/>
            <person name="Henrissat B."/>
            <person name="Kuo A."/>
            <person name="Liang C."/>
            <person name="Lipzen A."/>
            <person name="Lutzoni F."/>
            <person name="Magnuson J."/>
            <person name="Mondo S."/>
            <person name="Nolan M."/>
            <person name="Ohm R."/>
            <person name="Pangilinan J."/>
            <person name="Park H.-J."/>
            <person name="Ramirez L."/>
            <person name="Alfaro M."/>
            <person name="Sun H."/>
            <person name="Tritt A."/>
            <person name="Yoshinaga Y."/>
            <person name="Zwiers L.-H."/>
            <person name="Turgeon B."/>
            <person name="Goodwin S."/>
            <person name="Spatafora J."/>
            <person name="Crous P."/>
            <person name="Grigoriev I."/>
        </authorList>
    </citation>
    <scope>NUCLEOTIDE SEQUENCE</scope>
    <source>
        <strain evidence="4">CBS 207.26</strain>
    </source>
</reference>
<accession>A0A6A6EW96</accession>
<dbReference type="GO" id="GO:0016616">
    <property type="term" value="F:oxidoreductase activity, acting on the CH-OH group of donors, NAD or NADP as acceptor"/>
    <property type="evidence" value="ECO:0007669"/>
    <property type="project" value="TreeGrafter"/>
</dbReference>
<dbReference type="OrthoDB" id="5371740at2759"/>
<keyword evidence="3" id="KW-0560">Oxidoreductase</keyword>
<dbReference type="PANTHER" id="PTHR44229">
    <property type="entry name" value="15-HYDROXYPROSTAGLANDIN DEHYDROGENASE [NAD(+)]"/>
    <property type="match status" value="1"/>
</dbReference>
<dbReference type="InterPro" id="IPR036291">
    <property type="entry name" value="NAD(P)-bd_dom_sf"/>
</dbReference>
<dbReference type="Proteomes" id="UP000800200">
    <property type="component" value="Unassembled WGS sequence"/>
</dbReference>
<dbReference type="InterPro" id="IPR002347">
    <property type="entry name" value="SDR_fam"/>
</dbReference>
<evidence type="ECO:0000313" key="5">
    <source>
        <dbReference type="Proteomes" id="UP000800200"/>
    </source>
</evidence>
<evidence type="ECO:0000256" key="1">
    <source>
        <dbReference type="ARBA" id="ARBA00006484"/>
    </source>
</evidence>
<organism evidence="4 5">
    <name type="scientific">Zopfia rhizophila CBS 207.26</name>
    <dbReference type="NCBI Taxonomy" id="1314779"/>
    <lineage>
        <taxon>Eukaryota</taxon>
        <taxon>Fungi</taxon>
        <taxon>Dikarya</taxon>
        <taxon>Ascomycota</taxon>
        <taxon>Pezizomycotina</taxon>
        <taxon>Dothideomycetes</taxon>
        <taxon>Dothideomycetes incertae sedis</taxon>
        <taxon>Zopfiaceae</taxon>
        <taxon>Zopfia</taxon>
    </lineage>
</organism>
<dbReference type="GO" id="GO:0005737">
    <property type="term" value="C:cytoplasm"/>
    <property type="evidence" value="ECO:0007669"/>
    <property type="project" value="TreeGrafter"/>
</dbReference>